<dbReference type="AlphaFoldDB" id="A0A7W8E804"/>
<organism evidence="2 3">
    <name type="scientific">Granulicella mallensis</name>
    <dbReference type="NCBI Taxonomy" id="940614"/>
    <lineage>
        <taxon>Bacteria</taxon>
        <taxon>Pseudomonadati</taxon>
        <taxon>Acidobacteriota</taxon>
        <taxon>Terriglobia</taxon>
        <taxon>Terriglobales</taxon>
        <taxon>Acidobacteriaceae</taxon>
        <taxon>Granulicella</taxon>
    </lineage>
</organism>
<proteinExistence type="predicted"/>
<reference evidence="2 3" key="1">
    <citation type="submission" date="2020-08" db="EMBL/GenBank/DDBJ databases">
        <title>Genomic Encyclopedia of Type Strains, Phase IV (KMG-V): Genome sequencing to study the core and pangenomes of soil and plant-associated prokaryotes.</title>
        <authorList>
            <person name="Whitman W."/>
        </authorList>
    </citation>
    <scope>NUCLEOTIDE SEQUENCE [LARGE SCALE GENOMIC DNA]</scope>
    <source>
        <strain evidence="2 3">X5P3</strain>
    </source>
</reference>
<dbReference type="RefSeq" id="WP_184252782.1">
    <property type="nucleotide sequence ID" value="NZ_JACHIO010000002.1"/>
</dbReference>
<keyword evidence="1" id="KW-0472">Membrane</keyword>
<evidence type="ECO:0000313" key="2">
    <source>
        <dbReference type="EMBL" id="MBB5062297.1"/>
    </source>
</evidence>
<dbReference type="Proteomes" id="UP000584867">
    <property type="component" value="Unassembled WGS sequence"/>
</dbReference>
<evidence type="ECO:0008006" key="4">
    <source>
        <dbReference type="Google" id="ProtNLM"/>
    </source>
</evidence>
<keyword evidence="1" id="KW-1133">Transmembrane helix</keyword>
<evidence type="ECO:0000256" key="1">
    <source>
        <dbReference type="SAM" id="Phobius"/>
    </source>
</evidence>
<gene>
    <name evidence="2" type="ORF">HDF15_000624</name>
</gene>
<dbReference type="EMBL" id="JACHIO010000002">
    <property type="protein sequence ID" value="MBB5062297.1"/>
    <property type="molecule type" value="Genomic_DNA"/>
</dbReference>
<comment type="caution">
    <text evidence="2">The sequence shown here is derived from an EMBL/GenBank/DDBJ whole genome shotgun (WGS) entry which is preliminary data.</text>
</comment>
<accession>A0A7W8E804</accession>
<feature type="transmembrane region" description="Helical" evidence="1">
    <location>
        <begin position="165"/>
        <end position="188"/>
    </location>
</feature>
<protein>
    <recommendedName>
        <fullName evidence="4">Adenylate cyclase</fullName>
    </recommendedName>
</protein>
<name>A0A7W8E804_9BACT</name>
<keyword evidence="1" id="KW-0812">Transmembrane</keyword>
<evidence type="ECO:0000313" key="3">
    <source>
        <dbReference type="Proteomes" id="UP000584867"/>
    </source>
</evidence>
<sequence>MKDRSSYKPSNPGLSKDARWLLAQRLVANKNFAKSPFLTNFLLYVCDRELSGRADEITEYQIGIQAFGRPVDYNPGVDNVVRNYARVLRKRLDQYFETDGKNEPIRISIPVGRYVPIFHESAQASGDGMPVQPTQAPKEEVEIKEQVQEKAGNPSKPERRGSRGLLLGVVFAVVGVALVTGFLGIHLFKRRPATLSHQLLTQLFRKDRQTLVVPADSGLGILENLTRRPVRLSEYVTGSYLSHEDAMDHVDANNMNDLRNQRYTSVADLNIALSLSHVPELVQELFAIRYARDLRMDDLKQSNVILLGSVHTNPWVELFEKKLNFALQYSSEVDDSIVVNRRPGTGESAVYQNGHAEDPQRTYAIVAFVPSLDGKGHALLLEGLNMAGTQAASDFFLSEKAMDPILQKARGVDGSIRPFEILLETSSIGANAPESRVIAERYADGIY</sequence>